<protein>
    <recommendedName>
        <fullName evidence="6">Tetraspanin</fullName>
    </recommendedName>
</protein>
<proteinExistence type="inferred from homology"/>
<evidence type="ECO:0000256" key="3">
    <source>
        <dbReference type="ARBA" id="ARBA00022692"/>
    </source>
</evidence>
<feature type="region of interest" description="Disordered" evidence="7">
    <location>
        <begin position="174"/>
        <end position="198"/>
    </location>
</feature>
<dbReference type="Gene3D" id="1.10.1450.10">
    <property type="entry name" value="Tetraspanin"/>
    <property type="match status" value="1"/>
</dbReference>
<evidence type="ECO:0000256" key="7">
    <source>
        <dbReference type="SAM" id="MobiDB-lite"/>
    </source>
</evidence>
<reference evidence="8" key="1">
    <citation type="submission" date="2020-11" db="EMBL/GenBank/DDBJ databases">
        <authorList>
            <person name="Whiteford S."/>
        </authorList>
    </citation>
    <scope>NUCLEOTIDE SEQUENCE</scope>
</reference>
<dbReference type="Pfam" id="PF00335">
    <property type="entry name" value="Tetraspanin"/>
    <property type="match status" value="1"/>
</dbReference>
<feature type="transmembrane region" description="Helical" evidence="6">
    <location>
        <begin position="12"/>
        <end position="37"/>
    </location>
</feature>
<dbReference type="SUPFAM" id="SSF48652">
    <property type="entry name" value="Tetraspanin"/>
    <property type="match status" value="1"/>
</dbReference>
<comment type="subcellular location">
    <subcellularLocation>
        <location evidence="1 6">Membrane</location>
        <topology evidence="1 6">Multi-pass membrane protein</topology>
    </subcellularLocation>
</comment>
<evidence type="ECO:0000256" key="2">
    <source>
        <dbReference type="ARBA" id="ARBA00006840"/>
    </source>
</evidence>
<dbReference type="InterPro" id="IPR000301">
    <property type="entry name" value="Tetraspanin_animals"/>
</dbReference>
<dbReference type="InterPro" id="IPR018499">
    <property type="entry name" value="Tetraspanin/Peripherin"/>
</dbReference>
<name>A0A8S4G924_PLUXY</name>
<dbReference type="InterPro" id="IPR008952">
    <property type="entry name" value="Tetraspanin_EC2_sf"/>
</dbReference>
<keyword evidence="9" id="KW-1185">Reference proteome</keyword>
<comment type="caution">
    <text evidence="6">Lacks conserved residue(s) required for the propagation of feature annotation.</text>
</comment>
<sequence>MGMSKCYSLMKCMLIFLNIILLCVGVLALGGVGWAAYTGVGWEGTEEGAGAGARGEAAAARAGLAAAGAWAAALTGGAAAGLAGAATGSGFLLAGSLALQLASGAGAAGAGWWGARRGPALSAALHARLARAITLQYGREPHATALIDTLQTELQCCGTESARDWQGSFWSQQQAALAAPPAPGPGAPGPAPAPEARSDTLDLSVSAPAPYYYVPASCCVAGLDDTECVSARRVALASGGGARLHAAGCARRAEAALRGLLGAPRAAAAALLAAQLLAALLAAAACLAHPPPRYKA</sequence>
<evidence type="ECO:0000313" key="9">
    <source>
        <dbReference type="Proteomes" id="UP000653454"/>
    </source>
</evidence>
<dbReference type="GO" id="GO:0016020">
    <property type="term" value="C:membrane"/>
    <property type="evidence" value="ECO:0007669"/>
    <property type="project" value="UniProtKB-SubCell"/>
</dbReference>
<comment type="caution">
    <text evidence="8">The sequence shown here is derived from an EMBL/GenBank/DDBJ whole genome shotgun (WGS) entry which is preliminary data.</text>
</comment>
<feature type="compositionally biased region" description="Pro residues" evidence="7">
    <location>
        <begin position="180"/>
        <end position="193"/>
    </location>
</feature>
<evidence type="ECO:0000256" key="6">
    <source>
        <dbReference type="RuleBase" id="RU361218"/>
    </source>
</evidence>
<organism evidence="8 9">
    <name type="scientific">Plutella xylostella</name>
    <name type="common">Diamondback moth</name>
    <name type="synonym">Plutella maculipennis</name>
    <dbReference type="NCBI Taxonomy" id="51655"/>
    <lineage>
        <taxon>Eukaryota</taxon>
        <taxon>Metazoa</taxon>
        <taxon>Ecdysozoa</taxon>
        <taxon>Arthropoda</taxon>
        <taxon>Hexapoda</taxon>
        <taxon>Insecta</taxon>
        <taxon>Pterygota</taxon>
        <taxon>Neoptera</taxon>
        <taxon>Endopterygota</taxon>
        <taxon>Lepidoptera</taxon>
        <taxon>Glossata</taxon>
        <taxon>Ditrysia</taxon>
        <taxon>Yponomeutoidea</taxon>
        <taxon>Plutellidae</taxon>
        <taxon>Plutella</taxon>
    </lineage>
</organism>
<feature type="transmembrane region" description="Helical" evidence="6">
    <location>
        <begin position="266"/>
        <end position="290"/>
    </location>
</feature>
<feature type="transmembrane region" description="Helical" evidence="6">
    <location>
        <begin position="91"/>
        <end position="113"/>
    </location>
</feature>
<dbReference type="Proteomes" id="UP000653454">
    <property type="component" value="Unassembled WGS sequence"/>
</dbReference>
<evidence type="ECO:0000256" key="4">
    <source>
        <dbReference type="ARBA" id="ARBA00022989"/>
    </source>
</evidence>
<evidence type="ECO:0000256" key="5">
    <source>
        <dbReference type="ARBA" id="ARBA00023136"/>
    </source>
</evidence>
<gene>
    <name evidence="8" type="ORF">PLXY2_LOCUS14616</name>
</gene>
<keyword evidence="5 6" id="KW-0472">Membrane</keyword>
<dbReference type="EMBL" id="CAJHNJ030000137">
    <property type="protein sequence ID" value="CAG9136364.1"/>
    <property type="molecule type" value="Genomic_DNA"/>
</dbReference>
<keyword evidence="3 6" id="KW-0812">Transmembrane</keyword>
<comment type="similarity">
    <text evidence="2 6">Belongs to the tetraspanin (TM4SF) family.</text>
</comment>
<keyword evidence="4 6" id="KW-1133">Transmembrane helix</keyword>
<accession>A0A8S4G924</accession>
<evidence type="ECO:0000256" key="1">
    <source>
        <dbReference type="ARBA" id="ARBA00004141"/>
    </source>
</evidence>
<evidence type="ECO:0000313" key="8">
    <source>
        <dbReference type="EMBL" id="CAG9136364.1"/>
    </source>
</evidence>
<dbReference type="AlphaFoldDB" id="A0A8S4G924"/>
<dbReference type="PIRSF" id="PIRSF002419">
    <property type="entry name" value="Tetraspanin"/>
    <property type="match status" value="1"/>
</dbReference>